<reference evidence="2 3" key="1">
    <citation type="submission" date="2018-05" db="EMBL/GenBank/DDBJ databases">
        <title>Draft Genome Sequences for a Diverse set of 7 Haemophilus Species.</title>
        <authorList>
            <person name="Nichols M."/>
            <person name="Topaz N."/>
            <person name="Wang X."/>
            <person name="Wang X."/>
            <person name="Boxrud D."/>
        </authorList>
    </citation>
    <scope>NUCLEOTIDE SEQUENCE [LARGE SCALE GENOMIC DNA]</scope>
    <source>
        <strain evidence="2 3">C2002001239</strain>
    </source>
</reference>
<organism evidence="2 3">
    <name type="scientific">Haemophilus sputorum</name>
    <dbReference type="NCBI Taxonomy" id="1078480"/>
    <lineage>
        <taxon>Bacteria</taxon>
        <taxon>Pseudomonadati</taxon>
        <taxon>Pseudomonadota</taxon>
        <taxon>Gammaproteobacteria</taxon>
        <taxon>Pasteurellales</taxon>
        <taxon>Pasteurellaceae</taxon>
        <taxon>Haemophilus</taxon>
    </lineage>
</organism>
<dbReference type="GO" id="GO:0003677">
    <property type="term" value="F:DNA binding"/>
    <property type="evidence" value="ECO:0007669"/>
    <property type="project" value="InterPro"/>
</dbReference>
<dbReference type="EMBL" id="QEPN01000001">
    <property type="protein sequence ID" value="RDE73910.1"/>
    <property type="molecule type" value="Genomic_DNA"/>
</dbReference>
<accession>A0A369YL00</accession>
<dbReference type="Proteomes" id="UP000253872">
    <property type="component" value="Unassembled WGS sequence"/>
</dbReference>
<gene>
    <name evidence="2" type="ORF">DPV93_01775</name>
</gene>
<evidence type="ECO:0000313" key="2">
    <source>
        <dbReference type="EMBL" id="RDE73910.1"/>
    </source>
</evidence>
<dbReference type="SUPFAM" id="SSF47413">
    <property type="entry name" value="lambda repressor-like DNA-binding domains"/>
    <property type="match status" value="1"/>
</dbReference>
<proteinExistence type="predicted"/>
<evidence type="ECO:0000313" key="3">
    <source>
        <dbReference type="Proteomes" id="UP000253872"/>
    </source>
</evidence>
<dbReference type="InterPro" id="IPR010982">
    <property type="entry name" value="Lambda_DNA-bd_dom_sf"/>
</dbReference>
<dbReference type="Pfam" id="PF01381">
    <property type="entry name" value="HTH_3"/>
    <property type="match status" value="1"/>
</dbReference>
<feature type="domain" description="HTH cro/C1-type" evidence="1">
    <location>
        <begin position="22"/>
        <end position="74"/>
    </location>
</feature>
<dbReference type="Gene3D" id="1.10.260.40">
    <property type="entry name" value="lambda repressor-like DNA-binding domains"/>
    <property type="match status" value="1"/>
</dbReference>
<name>A0A369YL00_9PAST</name>
<dbReference type="PROSITE" id="PS50943">
    <property type="entry name" value="HTH_CROC1"/>
    <property type="match status" value="1"/>
</dbReference>
<comment type="caution">
    <text evidence="2">The sequence shown here is derived from an EMBL/GenBank/DDBJ whole genome shotgun (WGS) entry which is preliminary data.</text>
</comment>
<protein>
    <submittedName>
        <fullName evidence="2">XRE family transcriptional regulator</fullName>
    </submittedName>
</protein>
<dbReference type="RefSeq" id="WP_111401723.1">
    <property type="nucleotide sequence ID" value="NZ_QEPN01000001.1"/>
</dbReference>
<evidence type="ECO:0000259" key="1">
    <source>
        <dbReference type="PROSITE" id="PS50943"/>
    </source>
</evidence>
<dbReference type="CDD" id="cd00093">
    <property type="entry name" value="HTH_XRE"/>
    <property type="match status" value="1"/>
</dbReference>
<dbReference type="SMART" id="SM00530">
    <property type="entry name" value="HTH_XRE"/>
    <property type="match status" value="1"/>
</dbReference>
<sequence>MGNLRLSIHSEEHLWLRELFLKRRQELGLTQRTLGEKMGVLYSFIGKIETGDRRLDIFEFIAYCKGLELDPVEVLREIEQKFGNTSLKNK</sequence>
<dbReference type="AlphaFoldDB" id="A0A369YL00"/>
<dbReference type="InterPro" id="IPR001387">
    <property type="entry name" value="Cro/C1-type_HTH"/>
</dbReference>